<name>A0A8J7QFH1_9BACT</name>
<sequence length="61" mass="6719">GNCKMLVPRGMFRRAFRARAGVGLNPALAKGLLRAFGQRWAEIRQGFTLPPITGLASHDRL</sequence>
<dbReference type="AlphaFoldDB" id="A0A8J7QFH1"/>
<gene>
    <name evidence="1" type="ORF">J3U88_33240</name>
</gene>
<dbReference type="RefSeq" id="WP_207863532.1">
    <property type="nucleotide sequence ID" value="NZ_JAFREP010000061.1"/>
</dbReference>
<comment type="caution">
    <text evidence="1">The sequence shown here is derived from an EMBL/GenBank/DDBJ whole genome shotgun (WGS) entry which is preliminary data.</text>
</comment>
<keyword evidence="2" id="KW-1185">Reference proteome</keyword>
<evidence type="ECO:0000313" key="1">
    <source>
        <dbReference type="EMBL" id="MBO1323379.1"/>
    </source>
</evidence>
<protein>
    <submittedName>
        <fullName evidence="1">Uncharacterized protein</fullName>
    </submittedName>
</protein>
<reference evidence="1" key="1">
    <citation type="submission" date="2021-03" db="EMBL/GenBank/DDBJ databases">
        <authorList>
            <person name="Wang G."/>
        </authorList>
    </citation>
    <scope>NUCLEOTIDE SEQUENCE</scope>
    <source>
        <strain evidence="1">KCTC 12899</strain>
    </source>
</reference>
<evidence type="ECO:0000313" key="2">
    <source>
        <dbReference type="Proteomes" id="UP000664417"/>
    </source>
</evidence>
<organism evidence="1 2">
    <name type="scientific">Acanthopleuribacter pedis</name>
    <dbReference type="NCBI Taxonomy" id="442870"/>
    <lineage>
        <taxon>Bacteria</taxon>
        <taxon>Pseudomonadati</taxon>
        <taxon>Acidobacteriota</taxon>
        <taxon>Holophagae</taxon>
        <taxon>Acanthopleuribacterales</taxon>
        <taxon>Acanthopleuribacteraceae</taxon>
        <taxon>Acanthopleuribacter</taxon>
    </lineage>
</organism>
<dbReference type="Proteomes" id="UP000664417">
    <property type="component" value="Unassembled WGS sequence"/>
</dbReference>
<dbReference type="EMBL" id="JAFREP010000061">
    <property type="protein sequence ID" value="MBO1323379.1"/>
    <property type="molecule type" value="Genomic_DNA"/>
</dbReference>
<feature type="non-terminal residue" evidence="1">
    <location>
        <position position="1"/>
    </location>
</feature>
<proteinExistence type="predicted"/>
<accession>A0A8J7QFH1</accession>